<feature type="transmembrane region" description="Helical" evidence="1">
    <location>
        <begin position="86"/>
        <end position="105"/>
    </location>
</feature>
<accession>A0A2N6NCM3</accession>
<evidence type="ECO:0000313" key="2">
    <source>
        <dbReference type="EMBL" id="PMB65023.1"/>
    </source>
</evidence>
<dbReference type="AlphaFoldDB" id="A0A2N6NCM3"/>
<comment type="caution">
    <text evidence="2">The sequence shown here is derived from an EMBL/GenBank/DDBJ whole genome shotgun (WGS) entry which is preliminary data.</text>
</comment>
<gene>
    <name evidence="2" type="ORF">BM221_009210</name>
</gene>
<dbReference type="EMBL" id="MRVG01000011">
    <property type="protein sequence ID" value="PMB65023.1"/>
    <property type="molecule type" value="Genomic_DNA"/>
</dbReference>
<name>A0A2N6NCM3_BEABA</name>
<keyword evidence="1" id="KW-0812">Transmembrane</keyword>
<keyword evidence="1" id="KW-0472">Membrane</keyword>
<reference evidence="2 3" key="1">
    <citation type="journal article" date="2016" name="Appl. Microbiol. Biotechnol.">
        <title>Characterization of T-DNA insertion mutants with decreased virulence in the entomopathogenic fungus Beauveria bassiana JEF-007.</title>
        <authorList>
            <person name="Kim S."/>
            <person name="Lee S.J."/>
            <person name="Nai Y.S."/>
            <person name="Yu J.S."/>
            <person name="Lee M.R."/>
            <person name="Yang Y.T."/>
            <person name="Kim J.S."/>
        </authorList>
    </citation>
    <scope>NUCLEOTIDE SEQUENCE [LARGE SCALE GENOMIC DNA]</scope>
    <source>
        <strain evidence="2 3">JEF-007</strain>
    </source>
</reference>
<sequence>MSSSHEPAGGLHGFDDAGGDVAPGWPAPLLLRDRFTGVGSAEPLTPALRPRFLPDAAVAVCWKMLSRPPILLNFALRKRLRRPCNLHVLLALLVLILVFVIAVLGEAGLFCRLSPILVIDIDINCLWFGCSRRSSCRTGIAIVIVAPARYG</sequence>
<proteinExistence type="predicted"/>
<evidence type="ECO:0000256" key="1">
    <source>
        <dbReference type="SAM" id="Phobius"/>
    </source>
</evidence>
<organism evidence="2 3">
    <name type="scientific">Beauveria bassiana</name>
    <name type="common">White muscardine disease fungus</name>
    <name type="synonym">Tritirachium shiotae</name>
    <dbReference type="NCBI Taxonomy" id="176275"/>
    <lineage>
        <taxon>Eukaryota</taxon>
        <taxon>Fungi</taxon>
        <taxon>Dikarya</taxon>
        <taxon>Ascomycota</taxon>
        <taxon>Pezizomycotina</taxon>
        <taxon>Sordariomycetes</taxon>
        <taxon>Hypocreomycetidae</taxon>
        <taxon>Hypocreales</taxon>
        <taxon>Cordycipitaceae</taxon>
        <taxon>Beauveria</taxon>
    </lineage>
</organism>
<dbReference type="Proteomes" id="UP000235728">
    <property type="component" value="Unassembled WGS sequence"/>
</dbReference>
<evidence type="ECO:0000313" key="3">
    <source>
        <dbReference type="Proteomes" id="UP000235728"/>
    </source>
</evidence>
<protein>
    <submittedName>
        <fullName evidence="2">Uncharacterized protein</fullName>
    </submittedName>
</protein>
<keyword evidence="1" id="KW-1133">Transmembrane helix</keyword>